<dbReference type="Proteomes" id="UP000194450">
    <property type="component" value="Unassembled WGS sequence"/>
</dbReference>
<dbReference type="Gene3D" id="3.30.70.930">
    <property type="match status" value="1"/>
</dbReference>
<proteinExistence type="predicted"/>
<evidence type="ECO:0000313" key="1">
    <source>
        <dbReference type="EMBL" id="SMQ80044.1"/>
    </source>
</evidence>
<dbReference type="SUPFAM" id="SSF89957">
    <property type="entry name" value="MTH1187/YkoF-like"/>
    <property type="match status" value="1"/>
</dbReference>
<reference evidence="2" key="1">
    <citation type="submission" date="2017-04" db="EMBL/GenBank/DDBJ databases">
        <authorList>
            <person name="Varghese N."/>
            <person name="Submissions S."/>
        </authorList>
    </citation>
    <scope>NUCLEOTIDE SEQUENCE [LARGE SCALE GENOMIC DNA]</scope>
</reference>
<protein>
    <submittedName>
        <fullName evidence="1">YKOF-related Family</fullName>
    </submittedName>
</protein>
<dbReference type="AlphaFoldDB" id="A0A1Y6FWE7"/>
<name>A0A1Y6FWE7_9GAMM</name>
<dbReference type="EMBL" id="FXWH01000002">
    <property type="protein sequence ID" value="SMQ80044.1"/>
    <property type="molecule type" value="Genomic_DNA"/>
</dbReference>
<sequence>MQLSIEMSLYPLTDEYIPVIKEFIDRLNNHAGLTVHTNTMSTQVFGEFDVLMPVFQAELKKTYEKIPSQCLVCKFINRDLAPAAGAQN</sequence>
<evidence type="ECO:0000313" key="2">
    <source>
        <dbReference type="Proteomes" id="UP000194450"/>
    </source>
</evidence>
<keyword evidence="2" id="KW-1185">Reference proteome</keyword>
<organism evidence="1 2">
    <name type="scientific">Pseudidiomarina planktonica</name>
    <dbReference type="NCBI Taxonomy" id="1323738"/>
    <lineage>
        <taxon>Bacteria</taxon>
        <taxon>Pseudomonadati</taxon>
        <taxon>Pseudomonadota</taxon>
        <taxon>Gammaproteobacteria</taxon>
        <taxon>Alteromonadales</taxon>
        <taxon>Idiomarinaceae</taxon>
        <taxon>Pseudidiomarina</taxon>
    </lineage>
</organism>
<gene>
    <name evidence="1" type="ORF">SAMN06297229_1958</name>
</gene>
<dbReference type="InterPro" id="IPR029756">
    <property type="entry name" value="MTH1187/YkoF-like"/>
</dbReference>
<dbReference type="RefSeq" id="WP_086435091.1">
    <property type="nucleotide sequence ID" value="NZ_FXWH01000002.1"/>
</dbReference>
<dbReference type="OrthoDB" id="164222at2"/>
<accession>A0A1Y6FWE7</accession>